<dbReference type="InterPro" id="IPR013154">
    <property type="entry name" value="ADH-like_N"/>
</dbReference>
<dbReference type="InterPro" id="IPR020843">
    <property type="entry name" value="ER"/>
</dbReference>
<proteinExistence type="predicted"/>
<dbReference type="Gene3D" id="3.40.50.720">
    <property type="entry name" value="NAD(P)-binding Rossmann-like Domain"/>
    <property type="match status" value="1"/>
</dbReference>
<reference evidence="3 4" key="1">
    <citation type="submission" date="2019-06" db="EMBL/GenBank/DDBJ databases">
        <title>Sorghum-associated microbial communities from plants grown in Nebraska, USA.</title>
        <authorList>
            <person name="Schachtman D."/>
        </authorList>
    </citation>
    <scope>NUCLEOTIDE SEQUENCE [LARGE SCALE GENOMIC DNA]</scope>
    <source>
        <strain evidence="3 4">1225</strain>
    </source>
</reference>
<dbReference type="PROSITE" id="PS01162">
    <property type="entry name" value="QOR_ZETA_CRYSTAL"/>
    <property type="match status" value="1"/>
</dbReference>
<sequence length="311" mass="33244">MPSMRAVRIHEFGSENVLRLERVERPEPGGHEVLIKVMAASVNPVDWKTRKGEYAMVGEDDLPLTLGRDLAGEVAAVGNRVSEFKVGDRIFAMLDAKHGGYEEFASIPVSQLVGMPAGLSFDEAAAVPLAGMTAWQGLFQNGNLKAGQRVLIHGGGGGVGHFAIQFAKAKGAWVATTVSPADASLAKELGADQVIDYHSERFEEVIDPVDLVLDLIGGETQDRSFAILKEGGVIVSTLGEPDKAAAERSKVRAVGFMVNPNARQLAEIGELIDQGKVNVVLHKVFPLEDAAAAQRALEQEHVQGKIVLRVA</sequence>
<dbReference type="Gene3D" id="3.90.180.10">
    <property type="entry name" value="Medium-chain alcohol dehydrogenases, catalytic domain"/>
    <property type="match status" value="1"/>
</dbReference>
<evidence type="ECO:0000259" key="2">
    <source>
        <dbReference type="SMART" id="SM00829"/>
    </source>
</evidence>
<dbReference type="RefSeq" id="WP_246690957.1">
    <property type="nucleotide sequence ID" value="NZ_VIWP01000011.1"/>
</dbReference>
<evidence type="ECO:0000256" key="1">
    <source>
        <dbReference type="ARBA" id="ARBA00023002"/>
    </source>
</evidence>
<dbReference type="SMART" id="SM00829">
    <property type="entry name" value="PKS_ER"/>
    <property type="match status" value="1"/>
</dbReference>
<dbReference type="SUPFAM" id="SSF50129">
    <property type="entry name" value="GroES-like"/>
    <property type="match status" value="1"/>
</dbReference>
<dbReference type="InterPro" id="IPR036291">
    <property type="entry name" value="NAD(P)-bd_dom_sf"/>
</dbReference>
<organism evidence="3 4">
    <name type="scientific">Neorhizobium alkalisoli</name>
    <dbReference type="NCBI Taxonomy" id="528178"/>
    <lineage>
        <taxon>Bacteria</taxon>
        <taxon>Pseudomonadati</taxon>
        <taxon>Pseudomonadota</taxon>
        <taxon>Alphaproteobacteria</taxon>
        <taxon>Hyphomicrobiales</taxon>
        <taxon>Rhizobiaceae</taxon>
        <taxon>Rhizobium/Agrobacterium group</taxon>
        <taxon>Neorhizobium</taxon>
    </lineage>
</organism>
<accession>A0A561QBA5</accession>
<feature type="domain" description="Enoyl reductase (ER)" evidence="2">
    <location>
        <begin position="13"/>
        <end position="308"/>
    </location>
</feature>
<dbReference type="InterPro" id="IPR011032">
    <property type="entry name" value="GroES-like_sf"/>
</dbReference>
<dbReference type="PANTHER" id="PTHR11695">
    <property type="entry name" value="ALCOHOL DEHYDROGENASE RELATED"/>
    <property type="match status" value="1"/>
</dbReference>
<evidence type="ECO:0000313" key="4">
    <source>
        <dbReference type="Proteomes" id="UP000320653"/>
    </source>
</evidence>
<dbReference type="InterPro" id="IPR002364">
    <property type="entry name" value="Quin_OxRdtase/zeta-crystal_CS"/>
</dbReference>
<protein>
    <submittedName>
        <fullName evidence="3">NADPH:quinone reductase-like Zn-dependent oxidoreductase</fullName>
    </submittedName>
</protein>
<dbReference type="SUPFAM" id="SSF51735">
    <property type="entry name" value="NAD(P)-binding Rossmann-fold domains"/>
    <property type="match status" value="1"/>
</dbReference>
<comment type="caution">
    <text evidence="3">The sequence shown here is derived from an EMBL/GenBank/DDBJ whole genome shotgun (WGS) entry which is preliminary data.</text>
</comment>
<dbReference type="Pfam" id="PF13602">
    <property type="entry name" value="ADH_zinc_N_2"/>
    <property type="match status" value="1"/>
</dbReference>
<dbReference type="InterPro" id="IPR050700">
    <property type="entry name" value="YIM1/Zinc_Alcohol_DH_Fams"/>
</dbReference>
<keyword evidence="1" id="KW-0560">Oxidoreductase</keyword>
<dbReference type="Pfam" id="PF08240">
    <property type="entry name" value="ADH_N"/>
    <property type="match status" value="1"/>
</dbReference>
<name>A0A561QBA5_9HYPH</name>
<dbReference type="CDD" id="cd05289">
    <property type="entry name" value="MDR_like_2"/>
    <property type="match status" value="1"/>
</dbReference>
<evidence type="ECO:0000313" key="3">
    <source>
        <dbReference type="EMBL" id="TWF47607.1"/>
    </source>
</evidence>
<dbReference type="EMBL" id="VIWP01000011">
    <property type="protein sequence ID" value="TWF47607.1"/>
    <property type="molecule type" value="Genomic_DNA"/>
</dbReference>
<dbReference type="GO" id="GO:0016491">
    <property type="term" value="F:oxidoreductase activity"/>
    <property type="evidence" value="ECO:0007669"/>
    <property type="project" value="UniProtKB-KW"/>
</dbReference>
<gene>
    <name evidence="3" type="ORF">FHW37_111110</name>
</gene>
<dbReference type="PANTHER" id="PTHR11695:SF294">
    <property type="entry name" value="RETICULON-4-INTERACTING PROTEIN 1, MITOCHONDRIAL"/>
    <property type="match status" value="1"/>
</dbReference>
<dbReference type="AlphaFoldDB" id="A0A561QBA5"/>
<keyword evidence="4" id="KW-1185">Reference proteome</keyword>
<dbReference type="GO" id="GO:0008270">
    <property type="term" value="F:zinc ion binding"/>
    <property type="evidence" value="ECO:0007669"/>
    <property type="project" value="InterPro"/>
</dbReference>
<dbReference type="Proteomes" id="UP000320653">
    <property type="component" value="Unassembled WGS sequence"/>
</dbReference>